<feature type="compositionally biased region" description="Basic and acidic residues" evidence="1">
    <location>
        <begin position="1"/>
        <end position="10"/>
    </location>
</feature>
<dbReference type="Pfam" id="PF10157">
    <property type="entry name" value="BORCS6"/>
    <property type="match status" value="1"/>
</dbReference>
<dbReference type="Proteomes" id="UP001642483">
    <property type="component" value="Unassembled WGS sequence"/>
</dbReference>
<evidence type="ECO:0000313" key="4">
    <source>
        <dbReference type="Proteomes" id="UP001642483"/>
    </source>
</evidence>
<protein>
    <recommendedName>
        <fullName evidence="2">BLOC-1-related complex subunit 6 C-terminal helix domain-containing protein</fullName>
    </recommendedName>
</protein>
<name>A0ABP0G9U3_CLALP</name>
<evidence type="ECO:0000256" key="1">
    <source>
        <dbReference type="SAM" id="MobiDB-lite"/>
    </source>
</evidence>
<comment type="caution">
    <text evidence="3">The sequence shown here is derived from an EMBL/GenBank/DDBJ whole genome shotgun (WGS) entry which is preliminary data.</text>
</comment>
<dbReference type="EMBL" id="CAWYQH010000108">
    <property type="protein sequence ID" value="CAK8688566.1"/>
    <property type="molecule type" value="Genomic_DNA"/>
</dbReference>
<reference evidence="3 4" key="1">
    <citation type="submission" date="2024-02" db="EMBL/GenBank/DDBJ databases">
        <authorList>
            <person name="Daric V."/>
            <person name="Darras S."/>
        </authorList>
    </citation>
    <scope>NUCLEOTIDE SEQUENCE [LARGE SCALE GENOMIC DNA]</scope>
</reference>
<feature type="domain" description="BLOC-1-related complex subunit 6 C-terminal helix" evidence="2">
    <location>
        <begin position="95"/>
        <end position="193"/>
    </location>
</feature>
<dbReference type="PANTHER" id="PTHR13440:SF7">
    <property type="entry name" value="BLOC-1 RELATED COMPLEX SUBUNIT 6"/>
    <property type="match status" value="1"/>
</dbReference>
<organism evidence="3 4">
    <name type="scientific">Clavelina lepadiformis</name>
    <name type="common">Light-bulb sea squirt</name>
    <name type="synonym">Ascidia lepadiformis</name>
    <dbReference type="NCBI Taxonomy" id="159417"/>
    <lineage>
        <taxon>Eukaryota</taxon>
        <taxon>Metazoa</taxon>
        <taxon>Chordata</taxon>
        <taxon>Tunicata</taxon>
        <taxon>Ascidiacea</taxon>
        <taxon>Aplousobranchia</taxon>
        <taxon>Clavelinidae</taxon>
        <taxon>Clavelina</taxon>
    </lineage>
</organism>
<dbReference type="InterPro" id="IPR046465">
    <property type="entry name" value="BORCS6_C"/>
</dbReference>
<evidence type="ECO:0000259" key="2">
    <source>
        <dbReference type="Pfam" id="PF10157"/>
    </source>
</evidence>
<gene>
    <name evidence="3" type="ORF">CVLEPA_LOCUS20567</name>
</gene>
<proteinExistence type="predicted"/>
<accession>A0ABP0G9U3</accession>
<keyword evidence="4" id="KW-1185">Reference proteome</keyword>
<dbReference type="PANTHER" id="PTHR13440">
    <property type="entry name" value="BLOC-1 RELATED COMPLEX SUBUNIT 6"/>
    <property type="match status" value="1"/>
</dbReference>
<evidence type="ECO:0000313" key="3">
    <source>
        <dbReference type="EMBL" id="CAK8688566.1"/>
    </source>
</evidence>
<feature type="region of interest" description="Disordered" evidence="1">
    <location>
        <begin position="1"/>
        <end position="21"/>
    </location>
</feature>
<dbReference type="InterPro" id="IPR019314">
    <property type="entry name" value="BORCS6"/>
</dbReference>
<sequence>MSAKENKPIPERSISPDVQSTLSEISSEAEVAVKRHIVGQRTNLLTQPLSSDGLVKQENGKTSYIANDFIEKLTPGSNHGLSMAKASITPKYHNVVNPSVLDDLENDCYKLSKSVDEVLAELTKRLNQITAISVANTQACNDVVNNLGTRVDNAVHSMYALIAHCEELDKAMLPVYKLATKIERIKDVVSALEANVH</sequence>